<dbReference type="PANTHER" id="PTHR28160:SF1">
    <property type="entry name" value="LARGE RIBOSOMAL SUBUNIT PROTEIN ML57"/>
    <property type="match status" value="1"/>
</dbReference>
<proteinExistence type="predicted"/>
<dbReference type="SUPFAM" id="SSF69065">
    <property type="entry name" value="RNase III domain-like"/>
    <property type="match status" value="1"/>
</dbReference>
<protein>
    <submittedName>
        <fullName evidence="2">54S ribosomal protein L3 mitochondrial</fullName>
    </submittedName>
</protein>
<reference evidence="2 3" key="1">
    <citation type="submission" date="2023-04" db="EMBL/GenBank/DDBJ databases">
        <title>Genome of Basidiobolus ranarum AG-B5.</title>
        <authorList>
            <person name="Stajich J.E."/>
            <person name="Carter-House D."/>
            <person name="Gryganskyi A."/>
        </authorList>
    </citation>
    <scope>NUCLEOTIDE SEQUENCE [LARGE SCALE GENOMIC DNA]</scope>
    <source>
        <strain evidence="2 3">AG-B5</strain>
    </source>
</reference>
<name>A0ABR2VTX4_9FUNG</name>
<evidence type="ECO:0000259" key="1">
    <source>
        <dbReference type="PROSITE" id="PS50142"/>
    </source>
</evidence>
<dbReference type="PROSITE" id="PS50142">
    <property type="entry name" value="RNASE_3_2"/>
    <property type="match status" value="1"/>
</dbReference>
<dbReference type="Proteomes" id="UP001479436">
    <property type="component" value="Unassembled WGS sequence"/>
</dbReference>
<dbReference type="EMBL" id="JASJQH010007748">
    <property type="protein sequence ID" value="KAK9702145.1"/>
    <property type="molecule type" value="Genomic_DNA"/>
</dbReference>
<dbReference type="GO" id="GO:0005840">
    <property type="term" value="C:ribosome"/>
    <property type="evidence" value="ECO:0007669"/>
    <property type="project" value="UniProtKB-KW"/>
</dbReference>
<accession>A0ABR2VTX4</accession>
<evidence type="ECO:0000313" key="3">
    <source>
        <dbReference type="Proteomes" id="UP001479436"/>
    </source>
</evidence>
<evidence type="ECO:0000313" key="2">
    <source>
        <dbReference type="EMBL" id="KAK9702145.1"/>
    </source>
</evidence>
<dbReference type="Gene3D" id="1.10.1520.10">
    <property type="entry name" value="Ribonuclease III domain"/>
    <property type="match status" value="1"/>
</dbReference>
<keyword evidence="3" id="KW-1185">Reference proteome</keyword>
<sequence>MNALLRTGTSRAFALNNSIQGTPPLLHLLCSFVLRYISIIIHLASRISFALFHTTPAHWSQEDGKTIYGKELTPDSPQLKKFSDRIGLKLANTELLLQSLTHKSYDHARVPTNERLEFVGNKVLDMYAAQHIYENHADINAQQFEELLEQYVGKDALTQFGLDNGIDEVMRWKPASNQKESKIGLNTVSAKAVSALVAAVFHEKGAKVAKEIIQKSLLSKNVELSQ</sequence>
<dbReference type="PANTHER" id="PTHR28160">
    <property type="entry name" value="54S RIBOSOMAL PROTEIN L15, MITOCHONDRIAL"/>
    <property type="match status" value="1"/>
</dbReference>
<dbReference type="InterPro" id="IPR040030">
    <property type="entry name" value="Ribosomal_mL57"/>
</dbReference>
<dbReference type="Pfam" id="PF14622">
    <property type="entry name" value="Ribonucleas_3_3"/>
    <property type="match status" value="1"/>
</dbReference>
<gene>
    <name evidence="2" type="primary">mrpl3_2</name>
    <name evidence="2" type="ORF">K7432_011386</name>
</gene>
<dbReference type="CDD" id="cd00593">
    <property type="entry name" value="RIBOc"/>
    <property type="match status" value="1"/>
</dbReference>
<feature type="domain" description="RNase III" evidence="1">
    <location>
        <begin position="79"/>
        <end position="205"/>
    </location>
</feature>
<dbReference type="SMART" id="SM00535">
    <property type="entry name" value="RIBOc"/>
    <property type="match status" value="1"/>
</dbReference>
<organism evidence="2 3">
    <name type="scientific">Basidiobolus ranarum</name>
    <dbReference type="NCBI Taxonomy" id="34480"/>
    <lineage>
        <taxon>Eukaryota</taxon>
        <taxon>Fungi</taxon>
        <taxon>Fungi incertae sedis</taxon>
        <taxon>Zoopagomycota</taxon>
        <taxon>Entomophthoromycotina</taxon>
        <taxon>Basidiobolomycetes</taxon>
        <taxon>Basidiobolales</taxon>
        <taxon>Basidiobolaceae</taxon>
        <taxon>Basidiobolus</taxon>
    </lineage>
</organism>
<keyword evidence="2" id="KW-0687">Ribonucleoprotein</keyword>
<dbReference type="InterPro" id="IPR036389">
    <property type="entry name" value="RNase_III_sf"/>
</dbReference>
<comment type="caution">
    <text evidence="2">The sequence shown here is derived from an EMBL/GenBank/DDBJ whole genome shotgun (WGS) entry which is preliminary data.</text>
</comment>
<dbReference type="InterPro" id="IPR000999">
    <property type="entry name" value="RNase_III_dom"/>
</dbReference>
<keyword evidence="2" id="KW-0689">Ribosomal protein</keyword>